<accession>A0ABP8L3J9</accession>
<evidence type="ECO:0000313" key="2">
    <source>
        <dbReference type="EMBL" id="GAA4420939.1"/>
    </source>
</evidence>
<evidence type="ECO:0000313" key="3">
    <source>
        <dbReference type="Proteomes" id="UP001500622"/>
    </source>
</evidence>
<keyword evidence="3" id="KW-1185">Reference proteome</keyword>
<name>A0ABP8L3J9_9MICO</name>
<feature type="region of interest" description="Disordered" evidence="1">
    <location>
        <begin position="1"/>
        <end position="27"/>
    </location>
</feature>
<organism evidence="2 3">
    <name type="scientific">Georgenia halophila</name>
    <dbReference type="NCBI Taxonomy" id="620889"/>
    <lineage>
        <taxon>Bacteria</taxon>
        <taxon>Bacillati</taxon>
        <taxon>Actinomycetota</taxon>
        <taxon>Actinomycetes</taxon>
        <taxon>Micrococcales</taxon>
        <taxon>Bogoriellaceae</taxon>
        <taxon>Georgenia</taxon>
    </lineage>
</organism>
<protein>
    <submittedName>
        <fullName evidence="2">Uncharacterized protein</fullName>
    </submittedName>
</protein>
<sequence length="70" mass="6958">MASGPRTSWAAVPSSSSTSPSSKVSVTSWPEAERTVAENAASVVLTRTIAVAEAAASPCAAATVPVSWPA</sequence>
<reference evidence="3" key="1">
    <citation type="journal article" date="2019" name="Int. J. Syst. Evol. Microbiol.">
        <title>The Global Catalogue of Microorganisms (GCM) 10K type strain sequencing project: providing services to taxonomists for standard genome sequencing and annotation.</title>
        <authorList>
            <consortium name="The Broad Institute Genomics Platform"/>
            <consortium name="The Broad Institute Genome Sequencing Center for Infectious Disease"/>
            <person name="Wu L."/>
            <person name="Ma J."/>
        </authorList>
    </citation>
    <scope>NUCLEOTIDE SEQUENCE [LARGE SCALE GENOMIC DNA]</scope>
    <source>
        <strain evidence="3">JCM 17810</strain>
    </source>
</reference>
<comment type="caution">
    <text evidence="2">The sequence shown here is derived from an EMBL/GenBank/DDBJ whole genome shotgun (WGS) entry which is preliminary data.</text>
</comment>
<gene>
    <name evidence="2" type="ORF">GCM10023169_13370</name>
</gene>
<proteinExistence type="predicted"/>
<dbReference type="EMBL" id="BAABGN010000004">
    <property type="protein sequence ID" value="GAA4420939.1"/>
    <property type="molecule type" value="Genomic_DNA"/>
</dbReference>
<dbReference type="Proteomes" id="UP001500622">
    <property type="component" value="Unassembled WGS sequence"/>
</dbReference>
<feature type="compositionally biased region" description="Low complexity" evidence="1">
    <location>
        <begin position="7"/>
        <end position="27"/>
    </location>
</feature>
<evidence type="ECO:0000256" key="1">
    <source>
        <dbReference type="SAM" id="MobiDB-lite"/>
    </source>
</evidence>